<comment type="caution">
    <text evidence="4">The sequence shown here is derived from an EMBL/GenBank/DDBJ whole genome shotgun (WGS) entry which is preliminary data.</text>
</comment>
<dbReference type="InterPro" id="IPR050595">
    <property type="entry name" value="Bact_response_regulator"/>
</dbReference>
<dbReference type="PANTHER" id="PTHR44591:SF3">
    <property type="entry name" value="RESPONSE REGULATORY DOMAIN-CONTAINING PROTEIN"/>
    <property type="match status" value="1"/>
</dbReference>
<sequence>MKKDGPILVIDDDQDDRDFFKEVLSSLVPNEIVLLSDSTLVVDYLLQENCHPFLIISDISMPKMNGFELRDAILKEPSIVEKKIPFLYFTSAWNEFTSEEAFKRSINGFFHKPNSLETLAEVLNDLIFYWKGR</sequence>
<dbReference type="Gene3D" id="3.40.50.2300">
    <property type="match status" value="1"/>
</dbReference>
<dbReference type="EMBL" id="JBHSQB010000021">
    <property type="protein sequence ID" value="MFC6098458.1"/>
    <property type="molecule type" value="Genomic_DNA"/>
</dbReference>
<gene>
    <name evidence="4" type="ORF">ACFPVY_17555</name>
</gene>
<dbReference type="RefSeq" id="WP_379793478.1">
    <property type="nucleotide sequence ID" value="NZ_JBHSQB010000021.1"/>
</dbReference>
<evidence type="ECO:0000313" key="4">
    <source>
        <dbReference type="EMBL" id="MFC6098458.1"/>
    </source>
</evidence>
<evidence type="ECO:0000256" key="2">
    <source>
        <dbReference type="PROSITE-ProRule" id="PRU00169"/>
    </source>
</evidence>
<proteinExistence type="predicted"/>
<evidence type="ECO:0000313" key="5">
    <source>
        <dbReference type="Proteomes" id="UP001596287"/>
    </source>
</evidence>
<evidence type="ECO:0000256" key="1">
    <source>
        <dbReference type="ARBA" id="ARBA00022553"/>
    </source>
</evidence>
<accession>A0ABW1PS51</accession>
<feature type="modified residue" description="4-aspartylphosphate" evidence="2">
    <location>
        <position position="58"/>
    </location>
</feature>
<dbReference type="PROSITE" id="PS50110">
    <property type="entry name" value="RESPONSE_REGULATORY"/>
    <property type="match status" value="1"/>
</dbReference>
<name>A0ABW1PS51_9FLAO</name>
<feature type="domain" description="Response regulatory" evidence="3">
    <location>
        <begin position="6"/>
        <end position="127"/>
    </location>
</feature>
<dbReference type="InterPro" id="IPR001789">
    <property type="entry name" value="Sig_transdc_resp-reg_receiver"/>
</dbReference>
<dbReference type="SMART" id="SM00448">
    <property type="entry name" value="REC"/>
    <property type="match status" value="1"/>
</dbReference>
<protein>
    <submittedName>
        <fullName evidence="4">Response regulator</fullName>
    </submittedName>
</protein>
<keyword evidence="1 2" id="KW-0597">Phosphoprotein</keyword>
<organism evidence="4 5">
    <name type="scientific">Flavobacterium qiangtangense</name>
    <dbReference type="NCBI Taxonomy" id="1442595"/>
    <lineage>
        <taxon>Bacteria</taxon>
        <taxon>Pseudomonadati</taxon>
        <taxon>Bacteroidota</taxon>
        <taxon>Flavobacteriia</taxon>
        <taxon>Flavobacteriales</taxon>
        <taxon>Flavobacteriaceae</taxon>
        <taxon>Flavobacterium</taxon>
    </lineage>
</organism>
<keyword evidence="5" id="KW-1185">Reference proteome</keyword>
<dbReference type="SUPFAM" id="SSF52172">
    <property type="entry name" value="CheY-like"/>
    <property type="match status" value="1"/>
</dbReference>
<dbReference type="PANTHER" id="PTHR44591">
    <property type="entry name" value="STRESS RESPONSE REGULATOR PROTEIN 1"/>
    <property type="match status" value="1"/>
</dbReference>
<evidence type="ECO:0000259" key="3">
    <source>
        <dbReference type="PROSITE" id="PS50110"/>
    </source>
</evidence>
<dbReference type="InterPro" id="IPR011006">
    <property type="entry name" value="CheY-like_superfamily"/>
</dbReference>
<reference evidence="5" key="1">
    <citation type="journal article" date="2019" name="Int. J. Syst. Evol. Microbiol.">
        <title>The Global Catalogue of Microorganisms (GCM) 10K type strain sequencing project: providing services to taxonomists for standard genome sequencing and annotation.</title>
        <authorList>
            <consortium name="The Broad Institute Genomics Platform"/>
            <consortium name="The Broad Institute Genome Sequencing Center for Infectious Disease"/>
            <person name="Wu L."/>
            <person name="Ma J."/>
        </authorList>
    </citation>
    <scope>NUCLEOTIDE SEQUENCE [LARGE SCALE GENOMIC DNA]</scope>
    <source>
        <strain evidence="5">CCUG 49679</strain>
    </source>
</reference>
<dbReference type="Pfam" id="PF00072">
    <property type="entry name" value="Response_reg"/>
    <property type="match status" value="1"/>
</dbReference>
<dbReference type="Proteomes" id="UP001596287">
    <property type="component" value="Unassembled WGS sequence"/>
</dbReference>